<evidence type="ECO:0000313" key="13">
    <source>
        <dbReference type="EMBL" id="MBC1458192.1"/>
    </source>
</evidence>
<evidence type="ECO:0000256" key="11">
    <source>
        <dbReference type="SAM" id="Phobius"/>
    </source>
</evidence>
<feature type="chain" id="PRO_5032364962" description="Type VII secretion system accessory factor EsaA" evidence="12">
    <location>
        <begin position="26"/>
        <end position="1125"/>
    </location>
</feature>
<keyword evidence="5 11" id="KW-0812">Transmembrane</keyword>
<gene>
    <name evidence="13" type="primary">esaA</name>
    <name evidence="13" type="ORF">HB850_10515</name>
</gene>
<dbReference type="InterPro" id="IPR051328">
    <property type="entry name" value="T7SS_ABC-Transporter"/>
</dbReference>
<comment type="subunit">
    <text evidence="9">Homodimer. Interacts with EssB.</text>
</comment>
<comment type="caution">
    <text evidence="13">The sequence shown here is derived from an EMBL/GenBank/DDBJ whole genome shotgun (WGS) entry which is preliminary data.</text>
</comment>
<evidence type="ECO:0000256" key="7">
    <source>
        <dbReference type="ARBA" id="ARBA00023026"/>
    </source>
</evidence>
<dbReference type="NCBIfam" id="TIGR03929">
    <property type="entry name" value="T7_esaA_Nterm"/>
    <property type="match status" value="1"/>
</dbReference>
<dbReference type="EMBL" id="JAARQN010000009">
    <property type="protein sequence ID" value="MBC1458192.1"/>
    <property type="molecule type" value="Genomic_DNA"/>
</dbReference>
<feature type="transmembrane region" description="Helical" evidence="11">
    <location>
        <begin position="1036"/>
        <end position="1056"/>
    </location>
</feature>
<evidence type="ECO:0000256" key="4">
    <source>
        <dbReference type="ARBA" id="ARBA00022475"/>
    </source>
</evidence>
<keyword evidence="8 11" id="KW-0472">Membrane</keyword>
<sequence length="1125" mass="125280">MKKIKWSVLAFLVLALLLSAGTSYLALEQNAAKKEDSAETKKMSIALVNDDIGYRTADGERIDFGDKFTAKVLKQTDHKWATTSSGFAEDGLKNRVYDMIIFIPTNFSEAAMSMTSVNPEKVKITYRISETGNKDVTAEAERAAAKVLEDFNKEIIDVYFASILTNLHGAQDSIKKLVDKEETYGSVYNTNVNSPLSNYTQQFKTVQDYTGMSKDSFKGLQDILKGFGTGLMEGTKVNETYFQSLEKLAKSQEANALVSKSFAEQMSNNDTAMSTADVSEQLSNLKSSNDAIFKQFQKMEEERTLSVQVDSVQRYLDAVNEQVAMINTEVTTKMGESLRGSVEGDLQQYISNEGNRTITLDELTDKTLNDRFNKEMQNLMQEIPNYDAYLLKDDASAEERAVYKELRNVIEIARRYISSNSGDWSEGLLNKSKEFPKYETVENALDKLKQKKIDELNKRTVDGEEYYTYELKQDFQIKKSEAVGNIQTLVFAQPEGFAVPASEANYSVRLTAADGSYVPNTATYDEEKHEWTIEINTSETDPDVLNPDDTPLDLNLSVNLFIKADALTNPEGATFDLFAPIGLEMTNREMGEEMTDPGSEGDPNNPSNPPIPPTFEPKVVKESKIELGPEYIITATERDEAIKSVQETIGAIEKDTTILADDVAAYVKPYYKLSELFKTYYGIDARVTPLDLEGKSLTEYAAGKKNSYYYQFNIEDRIAMMVALITDNVTSFIHRDLETFQQQVAESQTRTAITKENANVLTERLNETTTQAATMNASVAETLKNVEAWRKASLELLDKGGIVITNSGDEKSATLSLGSEFSGLLSQSKSLADSSKTNLNSADNVYKTFDAIDKQAKNIQNSGLGIVTQAQKLSANMANKLVTDQDFASNFATMMENSRVGGNRTNEKLLNFLSSPVEKEKGLTIAAGDTFTPYLIVLVCFIVALFTGYVIAAQERKRKQEDDFAEEMALAYQNTPITLMTVGIGLIEGVIIGAISAYFLEMKGVIFVSWMGIIILIVLVFVLIATYLLRQLRMMGMFLLLIILAMYLFLTEAVGLKIDQDSMLATIRSFSPLQYIENLLNGFVSRTDDWLVIMYSLIGVAVLGIVVNLFVWHRSKQDGGNDDEA</sequence>
<keyword evidence="4" id="KW-1003">Cell membrane</keyword>
<feature type="transmembrane region" description="Helical" evidence="11">
    <location>
        <begin position="977"/>
        <end position="1000"/>
    </location>
</feature>
<evidence type="ECO:0000256" key="12">
    <source>
        <dbReference type="SAM" id="SignalP"/>
    </source>
</evidence>
<evidence type="ECO:0000256" key="1">
    <source>
        <dbReference type="ARBA" id="ARBA00004651"/>
    </source>
</evidence>
<dbReference type="Proteomes" id="UP000569903">
    <property type="component" value="Unassembled WGS sequence"/>
</dbReference>
<feature type="transmembrane region" description="Helical" evidence="11">
    <location>
        <begin position="1090"/>
        <end position="1111"/>
    </location>
</feature>
<evidence type="ECO:0000313" key="14">
    <source>
        <dbReference type="Proteomes" id="UP000569903"/>
    </source>
</evidence>
<evidence type="ECO:0000256" key="10">
    <source>
        <dbReference type="SAM" id="MobiDB-lite"/>
    </source>
</evidence>
<comment type="similarity">
    <text evidence="2">Belongs to the EsaA family.</text>
</comment>
<evidence type="ECO:0000256" key="9">
    <source>
        <dbReference type="ARBA" id="ARBA00046722"/>
    </source>
</evidence>
<protein>
    <recommendedName>
        <fullName evidence="3">Type VII secretion system accessory factor EsaA</fullName>
    </recommendedName>
</protein>
<evidence type="ECO:0000256" key="2">
    <source>
        <dbReference type="ARBA" id="ARBA00008338"/>
    </source>
</evidence>
<keyword evidence="7" id="KW-0843">Virulence</keyword>
<reference evidence="13 14" key="1">
    <citation type="submission" date="2020-03" db="EMBL/GenBank/DDBJ databases">
        <title>Soil Listeria distribution.</title>
        <authorList>
            <person name="Liao J."/>
            <person name="Wiedmann M."/>
        </authorList>
    </citation>
    <scope>NUCLEOTIDE SEQUENCE [LARGE SCALE GENOMIC DNA]</scope>
    <source>
        <strain evidence="13 14">FSL L7-1614</strain>
    </source>
</reference>
<keyword evidence="6 11" id="KW-1133">Transmembrane helix</keyword>
<feature type="compositionally biased region" description="Pro residues" evidence="10">
    <location>
        <begin position="606"/>
        <end position="615"/>
    </location>
</feature>
<accession>A0A841YZ29</accession>
<evidence type="ECO:0000256" key="6">
    <source>
        <dbReference type="ARBA" id="ARBA00022989"/>
    </source>
</evidence>
<evidence type="ECO:0000256" key="5">
    <source>
        <dbReference type="ARBA" id="ARBA00022692"/>
    </source>
</evidence>
<dbReference type="PANTHER" id="PTHR43077:SF10">
    <property type="entry name" value="TRANSPORT PERMEASE PROTEIN"/>
    <property type="match status" value="1"/>
</dbReference>
<evidence type="ECO:0000256" key="8">
    <source>
        <dbReference type="ARBA" id="ARBA00023136"/>
    </source>
</evidence>
<feature type="region of interest" description="Disordered" evidence="10">
    <location>
        <begin position="591"/>
        <end position="618"/>
    </location>
</feature>
<dbReference type="AlphaFoldDB" id="A0A841YZ29"/>
<comment type="subcellular location">
    <subcellularLocation>
        <location evidence="1">Cell membrane</location>
        <topology evidence="1">Multi-pass membrane protein</topology>
    </subcellularLocation>
</comment>
<dbReference type="GO" id="GO:0005886">
    <property type="term" value="C:plasma membrane"/>
    <property type="evidence" value="ECO:0007669"/>
    <property type="project" value="UniProtKB-SubCell"/>
</dbReference>
<dbReference type="RefSeq" id="WP_185389397.1">
    <property type="nucleotide sequence ID" value="NZ_JAARQN010000009.1"/>
</dbReference>
<proteinExistence type="inferred from homology"/>
<keyword evidence="12" id="KW-0732">Signal</keyword>
<evidence type="ECO:0000256" key="3">
    <source>
        <dbReference type="ARBA" id="ARBA00020819"/>
    </source>
</evidence>
<dbReference type="PANTHER" id="PTHR43077">
    <property type="entry name" value="TRANSPORT PERMEASE YVFS-RELATED"/>
    <property type="match status" value="1"/>
</dbReference>
<feature type="transmembrane region" description="Helical" evidence="11">
    <location>
        <begin position="1006"/>
        <end position="1029"/>
    </location>
</feature>
<name>A0A841YZ29_9LIST</name>
<feature type="signal peptide" evidence="12">
    <location>
        <begin position="1"/>
        <end position="25"/>
    </location>
</feature>
<dbReference type="InterPro" id="IPR023838">
    <property type="entry name" value="T7SS_EsaA"/>
</dbReference>
<feature type="transmembrane region" description="Helical" evidence="11">
    <location>
        <begin position="931"/>
        <end position="952"/>
    </location>
</feature>
<organism evidence="13 14">
    <name type="scientific">Listeria newyorkensis</name>
    <dbReference type="NCBI Taxonomy" id="1497681"/>
    <lineage>
        <taxon>Bacteria</taxon>
        <taxon>Bacillati</taxon>
        <taxon>Bacillota</taxon>
        <taxon>Bacilli</taxon>
        <taxon>Bacillales</taxon>
        <taxon>Listeriaceae</taxon>
        <taxon>Listeria</taxon>
    </lineage>
</organism>